<dbReference type="AlphaFoldDB" id="A0A8B8FT62"/>
<evidence type="ECO:0000256" key="16">
    <source>
        <dbReference type="ARBA" id="ARBA00023931"/>
    </source>
</evidence>
<keyword evidence="5" id="KW-0644">Prostaglandin metabolism</keyword>
<dbReference type="CDD" id="cd03197">
    <property type="entry name" value="GST_C_mPGES2"/>
    <property type="match status" value="1"/>
</dbReference>
<keyword evidence="21" id="KW-1185">Reference proteome</keyword>
<evidence type="ECO:0000259" key="20">
    <source>
        <dbReference type="PROSITE" id="PS50404"/>
    </source>
</evidence>
<dbReference type="SUPFAM" id="SSF52833">
    <property type="entry name" value="Thioredoxin-like"/>
    <property type="match status" value="1"/>
</dbReference>
<evidence type="ECO:0000256" key="9">
    <source>
        <dbReference type="ARBA" id="ARBA00022832"/>
    </source>
</evidence>
<feature type="transmembrane region" description="Helical" evidence="19">
    <location>
        <begin position="53"/>
        <end position="71"/>
    </location>
</feature>
<dbReference type="SFLD" id="SFLDG01203">
    <property type="entry name" value="Prostaglandin_E_synthase_like1"/>
    <property type="match status" value="1"/>
</dbReference>
<evidence type="ECO:0000256" key="12">
    <source>
        <dbReference type="ARBA" id="ARBA00023136"/>
    </source>
</evidence>
<keyword evidence="6" id="KW-0444">Lipid biosynthesis</keyword>
<dbReference type="Gene3D" id="6.20.200.30">
    <property type="match status" value="1"/>
</dbReference>
<dbReference type="InterPro" id="IPR034334">
    <property type="entry name" value="PGES2"/>
</dbReference>
<dbReference type="Proteomes" id="UP000694846">
    <property type="component" value="Unplaced"/>
</dbReference>
<comment type="catalytic activity">
    <reaction evidence="16">
        <text>prostaglandin H2 = prostaglandin E2</text>
        <dbReference type="Rhea" id="RHEA:12893"/>
        <dbReference type="ChEBI" id="CHEBI:57405"/>
        <dbReference type="ChEBI" id="CHEBI:606564"/>
        <dbReference type="EC" id="5.3.99.3"/>
    </reaction>
    <physiologicalReaction direction="left-to-right" evidence="16">
        <dbReference type="Rhea" id="RHEA:12894"/>
    </physiologicalReaction>
</comment>
<comment type="subcellular location">
    <subcellularLocation>
        <location evidence="18">Endomembrane system</location>
        <topology evidence="18">Single-pass membrane protein</topology>
    </subcellularLocation>
</comment>
<dbReference type="PROSITE" id="PS00195">
    <property type="entry name" value="GLUTAREDOXIN_1"/>
    <property type="match status" value="1"/>
</dbReference>
<gene>
    <name evidence="22" type="primary">LOC112685773</name>
</gene>
<dbReference type="SFLD" id="SFLDS00019">
    <property type="entry name" value="Glutathione_Transferase_(cytos"/>
    <property type="match status" value="1"/>
</dbReference>
<dbReference type="InterPro" id="IPR036282">
    <property type="entry name" value="Glutathione-S-Trfase_C_sf"/>
</dbReference>
<sequence>MALRVTVARLNIKTVCTGSYLHRINSSFIRMKHFNSESPITKHTKQRMSTKRVIVNGVIIGVAAGVVYSYFSGFERKLPGSIVNTSVQISVLKQLPSDLKISRKVGHDDDEIADLILFQYPTCPFCCKVRAFLNYMKVPYDIVEVDPMLKQQINWSSYKKVPILLVKTINGYQPLTDSTMIVSALATYFKDKTVNIEEIANFYPPVSFVDVDGKRKTDIMNKYFVMDQDESNKTKQLKYDNERQWRQWSDDVLVHALSPNAYRSLSEAIDSFQWFSVAGEWEKNFPFWETVLMIYGGAFMMWLISKKLKKKYMLNDDVRQTLYDECDMWVKAVEENGGKFLGGSNPNLADLSVYGILSSIEGCVAFKDVLANTKINNWFSNMKTVV</sequence>
<dbReference type="InterPro" id="IPR036249">
    <property type="entry name" value="Thioredoxin-like_sf"/>
</dbReference>
<keyword evidence="10 19" id="KW-1133">Transmembrane helix</keyword>
<comment type="similarity">
    <text evidence="2">Belongs to the GST superfamily.</text>
</comment>
<evidence type="ECO:0000313" key="21">
    <source>
        <dbReference type="Proteomes" id="UP000694846"/>
    </source>
</evidence>
<dbReference type="GeneID" id="112685773"/>
<keyword evidence="8 19" id="KW-0812">Transmembrane</keyword>
<dbReference type="Pfam" id="PF13417">
    <property type="entry name" value="GST_N_3"/>
    <property type="match status" value="1"/>
</dbReference>
<dbReference type="InterPro" id="IPR040079">
    <property type="entry name" value="Glutathione_S-Trfase"/>
</dbReference>
<organism evidence="21 22">
    <name type="scientific">Sipha flava</name>
    <name type="common">yellow sugarcane aphid</name>
    <dbReference type="NCBI Taxonomy" id="143950"/>
    <lineage>
        <taxon>Eukaryota</taxon>
        <taxon>Metazoa</taxon>
        <taxon>Ecdysozoa</taxon>
        <taxon>Arthropoda</taxon>
        <taxon>Hexapoda</taxon>
        <taxon>Insecta</taxon>
        <taxon>Pterygota</taxon>
        <taxon>Neoptera</taxon>
        <taxon>Paraneoptera</taxon>
        <taxon>Hemiptera</taxon>
        <taxon>Sternorrhyncha</taxon>
        <taxon>Aphidomorpha</taxon>
        <taxon>Aphidoidea</taxon>
        <taxon>Aphididae</taxon>
        <taxon>Sipha</taxon>
    </lineage>
</organism>
<dbReference type="GO" id="GO:0001516">
    <property type="term" value="P:prostaglandin biosynthetic process"/>
    <property type="evidence" value="ECO:0007669"/>
    <property type="project" value="UniProtKB-UniPathway"/>
</dbReference>
<keyword evidence="12 19" id="KW-0472">Membrane</keyword>
<dbReference type="PROSITE" id="PS50404">
    <property type="entry name" value="GST_NTER"/>
    <property type="match status" value="1"/>
</dbReference>
<comment type="pathway">
    <text evidence="1">Lipid metabolism; prostaglandin biosynthesis.</text>
</comment>
<evidence type="ECO:0000256" key="2">
    <source>
        <dbReference type="ARBA" id="ARBA00007409"/>
    </source>
</evidence>
<dbReference type="PANTHER" id="PTHR12782">
    <property type="entry name" value="MICROSOMAL PROSTAGLANDIN E SYNTHASE-2"/>
    <property type="match status" value="1"/>
</dbReference>
<dbReference type="RefSeq" id="XP_025413540.1">
    <property type="nucleotide sequence ID" value="XM_025557755.1"/>
</dbReference>
<dbReference type="EC" id="5.3.99.3" evidence="3"/>
<evidence type="ECO:0000256" key="3">
    <source>
        <dbReference type="ARBA" id="ARBA00012203"/>
    </source>
</evidence>
<dbReference type="CTD" id="39856"/>
<dbReference type="InterPro" id="IPR011767">
    <property type="entry name" value="GLR_AS"/>
</dbReference>
<dbReference type="GO" id="GO:0012505">
    <property type="term" value="C:endomembrane system"/>
    <property type="evidence" value="ECO:0007669"/>
    <property type="project" value="UniProtKB-SubCell"/>
</dbReference>
<evidence type="ECO:0000256" key="11">
    <source>
        <dbReference type="ARBA" id="ARBA00023098"/>
    </source>
</evidence>
<keyword evidence="9" id="KW-0276">Fatty acid metabolism</keyword>
<dbReference type="Gene3D" id="3.40.30.10">
    <property type="entry name" value="Glutaredoxin"/>
    <property type="match status" value="1"/>
</dbReference>
<comment type="catalytic activity">
    <reaction evidence="15">
        <text>prostaglandin H2 = (12S)-hydroxy-(5Z,8E,10E)-heptadecatrienoate + malonaldehyde</text>
        <dbReference type="Rhea" id="RHEA:48644"/>
        <dbReference type="ChEBI" id="CHEBI:57405"/>
        <dbReference type="ChEBI" id="CHEBI:90694"/>
        <dbReference type="ChEBI" id="CHEBI:566274"/>
    </reaction>
    <physiologicalReaction direction="left-to-right" evidence="15">
        <dbReference type="Rhea" id="RHEA:48645"/>
    </physiologicalReaction>
</comment>
<evidence type="ECO:0000256" key="15">
    <source>
        <dbReference type="ARBA" id="ARBA00023930"/>
    </source>
</evidence>
<reference evidence="22" key="1">
    <citation type="submission" date="2025-08" db="UniProtKB">
        <authorList>
            <consortium name="RefSeq"/>
        </authorList>
    </citation>
    <scope>IDENTIFICATION</scope>
    <source>
        <tissue evidence="22">Whole body</tissue>
    </source>
</reference>
<evidence type="ECO:0000256" key="19">
    <source>
        <dbReference type="SAM" id="Phobius"/>
    </source>
</evidence>
<proteinExistence type="inferred from homology"/>
<dbReference type="GO" id="GO:0050220">
    <property type="term" value="F:prostaglandin-E synthase activity"/>
    <property type="evidence" value="ECO:0007669"/>
    <property type="project" value="UniProtKB-EC"/>
</dbReference>
<dbReference type="InterPro" id="IPR034335">
    <property type="entry name" value="PGES2_C"/>
</dbReference>
<keyword evidence="13" id="KW-0275">Fatty acid biosynthesis</keyword>
<evidence type="ECO:0000256" key="13">
    <source>
        <dbReference type="ARBA" id="ARBA00023160"/>
    </source>
</evidence>
<evidence type="ECO:0000256" key="18">
    <source>
        <dbReference type="ARBA" id="ARBA00037847"/>
    </source>
</evidence>
<evidence type="ECO:0000256" key="1">
    <source>
        <dbReference type="ARBA" id="ARBA00004702"/>
    </source>
</evidence>
<keyword evidence="7" id="KW-0643">Prostaglandin biosynthesis</keyword>
<evidence type="ECO:0000256" key="5">
    <source>
        <dbReference type="ARBA" id="ARBA00022501"/>
    </source>
</evidence>
<evidence type="ECO:0000256" key="7">
    <source>
        <dbReference type="ARBA" id="ARBA00022585"/>
    </source>
</evidence>
<dbReference type="UniPathway" id="UPA00662"/>
<dbReference type="Gene3D" id="1.20.1050.10">
    <property type="match status" value="1"/>
</dbReference>
<dbReference type="SUPFAM" id="SSF47616">
    <property type="entry name" value="GST C-terminal domain-like"/>
    <property type="match status" value="1"/>
</dbReference>
<feature type="transmembrane region" description="Helical" evidence="19">
    <location>
        <begin position="285"/>
        <end position="304"/>
    </location>
</feature>
<accession>A0A8B8FT62</accession>
<evidence type="ECO:0000256" key="14">
    <source>
        <dbReference type="ARBA" id="ARBA00023235"/>
    </source>
</evidence>
<dbReference type="SFLD" id="SFLDG01182">
    <property type="entry name" value="Prostaglandin_E_synthase_like"/>
    <property type="match status" value="1"/>
</dbReference>
<name>A0A8B8FT62_9HEMI</name>
<evidence type="ECO:0000313" key="22">
    <source>
        <dbReference type="RefSeq" id="XP_025413540.1"/>
    </source>
</evidence>
<evidence type="ECO:0000256" key="17">
    <source>
        <dbReference type="ARBA" id="ARBA00031041"/>
    </source>
</evidence>
<evidence type="ECO:0000256" key="4">
    <source>
        <dbReference type="ARBA" id="ARBA00019474"/>
    </source>
</evidence>
<evidence type="ECO:0000256" key="10">
    <source>
        <dbReference type="ARBA" id="ARBA00022989"/>
    </source>
</evidence>
<dbReference type="PROSITE" id="PS51354">
    <property type="entry name" value="GLUTAREDOXIN_2"/>
    <property type="match status" value="1"/>
</dbReference>
<keyword evidence="11" id="KW-0443">Lipid metabolism</keyword>
<dbReference type="PANTHER" id="PTHR12782:SF5">
    <property type="entry name" value="PROSTAGLANDIN E SYNTHASE 2"/>
    <property type="match status" value="1"/>
</dbReference>
<protein>
    <recommendedName>
        <fullName evidence="4">Prostaglandin E synthase 2</fullName>
        <ecNumber evidence="3">5.3.99.3</ecNumber>
    </recommendedName>
    <alternativeName>
        <fullName evidence="17">Microsomal prostaglandin E synthase 2</fullName>
    </alternativeName>
</protein>
<evidence type="ECO:0000256" key="8">
    <source>
        <dbReference type="ARBA" id="ARBA00022692"/>
    </source>
</evidence>
<dbReference type="InterPro" id="IPR004045">
    <property type="entry name" value="Glutathione_S-Trfase_N"/>
</dbReference>
<evidence type="ECO:0000256" key="6">
    <source>
        <dbReference type="ARBA" id="ARBA00022516"/>
    </source>
</evidence>
<dbReference type="GO" id="GO:0005739">
    <property type="term" value="C:mitochondrion"/>
    <property type="evidence" value="ECO:0007669"/>
    <property type="project" value="TreeGrafter"/>
</dbReference>
<keyword evidence="14" id="KW-0413">Isomerase</keyword>
<feature type="domain" description="GST N-terminal" evidence="20">
    <location>
        <begin position="113"/>
        <end position="193"/>
    </location>
</feature>
<dbReference type="OrthoDB" id="423541at2759"/>